<keyword evidence="4" id="KW-0805">Transcription regulation</keyword>
<dbReference type="PANTHER" id="PTHR31496">
    <property type="entry name" value="TRANSCRIPTION FACTOR KAN2-RELATED"/>
    <property type="match status" value="1"/>
</dbReference>
<keyword evidence="10" id="KW-1185">Reference proteome</keyword>
<comment type="subcellular location">
    <subcellularLocation>
        <location evidence="1">Nucleus</location>
    </subcellularLocation>
</comment>
<evidence type="ECO:0000259" key="8">
    <source>
        <dbReference type="Pfam" id="PF00249"/>
    </source>
</evidence>
<feature type="compositionally biased region" description="Low complexity" evidence="7">
    <location>
        <begin position="29"/>
        <end position="39"/>
    </location>
</feature>
<dbReference type="STRING" id="3750.A0A498HAR0"/>
<dbReference type="FunFam" id="1.10.10.60:FF:000002">
    <property type="entry name" value="Myb family transcription factor"/>
    <property type="match status" value="1"/>
</dbReference>
<keyword evidence="2" id="KW-0217">Developmental protein</keyword>
<dbReference type="InterPro" id="IPR001005">
    <property type="entry name" value="SANT/Myb"/>
</dbReference>
<feature type="compositionally biased region" description="Polar residues" evidence="7">
    <location>
        <begin position="347"/>
        <end position="359"/>
    </location>
</feature>
<evidence type="ECO:0000256" key="1">
    <source>
        <dbReference type="ARBA" id="ARBA00004123"/>
    </source>
</evidence>
<dbReference type="GO" id="GO:0010158">
    <property type="term" value="P:abaxial cell fate specification"/>
    <property type="evidence" value="ECO:0007669"/>
    <property type="project" value="InterPro"/>
</dbReference>
<gene>
    <name evidence="9" type="ORF">DVH24_030881</name>
</gene>
<organism evidence="9 10">
    <name type="scientific">Malus domestica</name>
    <name type="common">Apple</name>
    <name type="synonym">Pyrus malus</name>
    <dbReference type="NCBI Taxonomy" id="3750"/>
    <lineage>
        <taxon>Eukaryota</taxon>
        <taxon>Viridiplantae</taxon>
        <taxon>Streptophyta</taxon>
        <taxon>Embryophyta</taxon>
        <taxon>Tracheophyta</taxon>
        <taxon>Spermatophyta</taxon>
        <taxon>Magnoliopsida</taxon>
        <taxon>eudicotyledons</taxon>
        <taxon>Gunneridae</taxon>
        <taxon>Pentapetalae</taxon>
        <taxon>rosids</taxon>
        <taxon>fabids</taxon>
        <taxon>Rosales</taxon>
        <taxon>Rosaceae</taxon>
        <taxon>Amygdaloideae</taxon>
        <taxon>Maleae</taxon>
        <taxon>Malus</taxon>
    </lineage>
</organism>
<protein>
    <recommendedName>
        <fullName evidence="8">Myb-like domain-containing protein</fullName>
    </recommendedName>
</protein>
<keyword evidence="6" id="KW-0539">Nucleus</keyword>
<feature type="region of interest" description="Disordered" evidence="7">
    <location>
        <begin position="1"/>
        <end position="39"/>
    </location>
</feature>
<dbReference type="Proteomes" id="UP000290289">
    <property type="component" value="Chromosome 17"/>
</dbReference>
<dbReference type="InterPro" id="IPR009057">
    <property type="entry name" value="Homeodomain-like_sf"/>
</dbReference>
<feature type="region of interest" description="Disordered" evidence="7">
    <location>
        <begin position="310"/>
        <end position="332"/>
    </location>
</feature>
<dbReference type="GO" id="GO:0000976">
    <property type="term" value="F:transcription cis-regulatory region binding"/>
    <property type="evidence" value="ECO:0007669"/>
    <property type="project" value="InterPro"/>
</dbReference>
<dbReference type="InterPro" id="IPR044847">
    <property type="entry name" value="KAN_fam"/>
</dbReference>
<keyword evidence="5" id="KW-0804">Transcription</keyword>
<dbReference type="Gene3D" id="1.10.10.60">
    <property type="entry name" value="Homeodomain-like"/>
    <property type="match status" value="1"/>
</dbReference>
<dbReference type="InterPro" id="IPR006447">
    <property type="entry name" value="Myb_dom_plants"/>
</dbReference>
<proteinExistence type="predicted"/>
<feature type="domain" description="Myb-like" evidence="8">
    <location>
        <begin position="256"/>
        <end position="307"/>
    </location>
</feature>
<reference evidence="9 10" key="1">
    <citation type="submission" date="2018-10" db="EMBL/GenBank/DDBJ databases">
        <title>A high-quality apple genome assembly.</title>
        <authorList>
            <person name="Hu J."/>
        </authorList>
    </citation>
    <scope>NUCLEOTIDE SEQUENCE [LARGE SCALE GENOMIC DNA]</scope>
    <source>
        <strain evidence="10">cv. HFTH1</strain>
        <tissue evidence="9">Young leaf</tissue>
    </source>
</reference>
<accession>A0A498HAR0</accession>
<keyword evidence="3" id="KW-0221">Differentiation</keyword>
<dbReference type="PANTHER" id="PTHR31496:SF3">
    <property type="entry name" value="TRANSCRIPTION REPRESSOR KAN1"/>
    <property type="match status" value="1"/>
</dbReference>
<dbReference type="Pfam" id="PF00249">
    <property type="entry name" value="Myb_DNA-binding"/>
    <property type="match status" value="1"/>
</dbReference>
<feature type="region of interest" description="Disordered" evidence="7">
    <location>
        <begin position="347"/>
        <end position="369"/>
    </location>
</feature>
<dbReference type="EMBL" id="RDQH01000343">
    <property type="protein sequence ID" value="RXH68548.1"/>
    <property type="molecule type" value="Genomic_DNA"/>
</dbReference>
<evidence type="ECO:0000256" key="6">
    <source>
        <dbReference type="ARBA" id="ARBA00023242"/>
    </source>
</evidence>
<sequence length="522" mass="57424">MPLEGIFREPSSATTTTSSCPIPDLSLHISPPNTSSNSSSIFNTTISETQNPTTSNSQAHTELSLGRCFTGGAHEQEPPQNPYQQQSFHLHRSNSHLSHLNHGVSLLDVSSSEGLRPIKGIPVYHQNRSFPFLPMDNMITRDHHKDSRMCFYPKAPPPSSYNHLSFPSAASCSPNTPSAPYFGGGAGGLDPMSRFTRFSSVDVFKSNNQLHHHHHLHQLHHHNHYGIGGVGPMSEGIMRSRFLPKLPTKRSMRAPRMRWTSTLHARFVHAVEFLGGHERATPKSVLELMDVKDLTLAHVKSHLQMYRTVKTTDKPAASSGQSDGSGEDDILSPICSATDQHALRNTQQFPEQSGPSDRSVQPEADYTSSTTLWSNSSRVRLVRGTGRDEAFRPAFGASKMGGTGCSTGQILGVFASRLPPWNGFVPRPWNTIREAFPHTNSHDMDGQTPAVSSQLQKISGHKIQSLDGNMTTGQTQAVPLPNVIKECDSNNLKSYLGSNFDTRHPSLEFTLGRPDWNGKAHE</sequence>
<comment type="caution">
    <text evidence="9">The sequence shown here is derived from an EMBL/GenBank/DDBJ whole genome shotgun (WGS) entry which is preliminary data.</text>
</comment>
<evidence type="ECO:0000256" key="5">
    <source>
        <dbReference type="ARBA" id="ARBA00023163"/>
    </source>
</evidence>
<dbReference type="GO" id="GO:0005634">
    <property type="term" value="C:nucleus"/>
    <property type="evidence" value="ECO:0007669"/>
    <property type="project" value="UniProtKB-SubCell"/>
</dbReference>
<evidence type="ECO:0000256" key="3">
    <source>
        <dbReference type="ARBA" id="ARBA00022782"/>
    </source>
</evidence>
<evidence type="ECO:0000256" key="7">
    <source>
        <dbReference type="SAM" id="MobiDB-lite"/>
    </source>
</evidence>
<dbReference type="SUPFAM" id="SSF46689">
    <property type="entry name" value="Homeodomain-like"/>
    <property type="match status" value="1"/>
</dbReference>
<evidence type="ECO:0000313" key="9">
    <source>
        <dbReference type="EMBL" id="RXH68548.1"/>
    </source>
</evidence>
<evidence type="ECO:0000256" key="2">
    <source>
        <dbReference type="ARBA" id="ARBA00022473"/>
    </source>
</evidence>
<dbReference type="AlphaFoldDB" id="A0A498HAR0"/>
<name>A0A498HAR0_MALDO</name>
<evidence type="ECO:0000313" key="10">
    <source>
        <dbReference type="Proteomes" id="UP000290289"/>
    </source>
</evidence>
<evidence type="ECO:0000256" key="4">
    <source>
        <dbReference type="ARBA" id="ARBA00023015"/>
    </source>
</evidence>
<dbReference type="NCBIfam" id="TIGR01557">
    <property type="entry name" value="myb_SHAQKYF"/>
    <property type="match status" value="1"/>
</dbReference>
<dbReference type="GO" id="GO:0006355">
    <property type="term" value="P:regulation of DNA-templated transcription"/>
    <property type="evidence" value="ECO:0007669"/>
    <property type="project" value="InterPro"/>
</dbReference>